<feature type="transmembrane region" description="Helical" evidence="6">
    <location>
        <begin position="21"/>
        <end position="39"/>
    </location>
</feature>
<dbReference type="Proteomes" id="UP001352263">
    <property type="component" value="Unassembled WGS sequence"/>
</dbReference>
<dbReference type="PANTHER" id="PTHR30482">
    <property type="entry name" value="HIGH-AFFINITY BRANCHED-CHAIN AMINO ACID TRANSPORT SYSTEM PERMEASE"/>
    <property type="match status" value="1"/>
</dbReference>
<gene>
    <name evidence="7" type="ORF">RY831_04165</name>
</gene>
<dbReference type="InterPro" id="IPR043428">
    <property type="entry name" value="LivM-like"/>
</dbReference>
<keyword evidence="8" id="KW-1185">Reference proteome</keyword>
<dbReference type="EMBL" id="JAWIIV010000002">
    <property type="protein sequence ID" value="MEC4718330.1"/>
    <property type="molecule type" value="Genomic_DNA"/>
</dbReference>
<comment type="caution">
    <text evidence="7">The sequence shown here is derived from an EMBL/GenBank/DDBJ whole genome shotgun (WGS) entry which is preliminary data.</text>
</comment>
<evidence type="ECO:0000256" key="5">
    <source>
        <dbReference type="ARBA" id="ARBA00023136"/>
    </source>
</evidence>
<feature type="transmembrane region" description="Helical" evidence="6">
    <location>
        <begin position="74"/>
        <end position="93"/>
    </location>
</feature>
<organism evidence="7 8">
    <name type="scientific">Noviherbaspirillum album</name>
    <dbReference type="NCBI Taxonomy" id="3080276"/>
    <lineage>
        <taxon>Bacteria</taxon>
        <taxon>Pseudomonadati</taxon>
        <taxon>Pseudomonadota</taxon>
        <taxon>Betaproteobacteria</taxon>
        <taxon>Burkholderiales</taxon>
        <taxon>Oxalobacteraceae</taxon>
        <taxon>Noviherbaspirillum</taxon>
    </lineage>
</organism>
<evidence type="ECO:0000313" key="7">
    <source>
        <dbReference type="EMBL" id="MEC4718330.1"/>
    </source>
</evidence>
<protein>
    <submittedName>
        <fullName evidence="7">Branched-chain amino acid ABC transporter permease</fullName>
    </submittedName>
</protein>
<dbReference type="CDD" id="cd06581">
    <property type="entry name" value="TM_PBP1_LivM_like"/>
    <property type="match status" value="1"/>
</dbReference>
<evidence type="ECO:0000313" key="8">
    <source>
        <dbReference type="Proteomes" id="UP001352263"/>
    </source>
</evidence>
<feature type="transmembrane region" description="Helical" evidence="6">
    <location>
        <begin position="128"/>
        <end position="145"/>
    </location>
</feature>
<evidence type="ECO:0000256" key="3">
    <source>
        <dbReference type="ARBA" id="ARBA00022692"/>
    </source>
</evidence>
<keyword evidence="5 6" id="KW-0472">Membrane</keyword>
<keyword evidence="4 6" id="KW-1133">Transmembrane helix</keyword>
<dbReference type="InterPro" id="IPR001851">
    <property type="entry name" value="ABC_transp_permease"/>
</dbReference>
<feature type="transmembrane region" description="Helical" evidence="6">
    <location>
        <begin position="232"/>
        <end position="256"/>
    </location>
</feature>
<evidence type="ECO:0000256" key="4">
    <source>
        <dbReference type="ARBA" id="ARBA00022989"/>
    </source>
</evidence>
<proteinExistence type="predicted"/>
<sequence>MNTSITTIDNSVKSPVQSRKGIGGKIVLISFIVAFALAPQVIGHYYITLLIPFFAYAITLLGFNLLFGYGGLLSFGHALFVAVGAYAAATLALNTGMVSFELMLCAAVGAALIIATPIAILASRYTGIFFGMLTLAFGMLFYTFLNKFYDITGGDGGLMLPRPTLLGVNFESANNFEFLAGPFYYYCLVLVLLLGWIMWRVVHSPYGLHLMASRDNAVKATYLGVKVREVRAIAFIVSALYGAIGGVILGVNTGLADPELAYWVNSGYLVFMTVLGGYHEFIGPVIGALVFILLQDELSTVTQHWRFFLGVVLAVLVIALPGGISGGFRSAIHRVRTKGAR</sequence>
<reference evidence="7 8" key="1">
    <citation type="submission" date="2023-10" db="EMBL/GenBank/DDBJ databases">
        <title>Noviherbaspirillum sp. CPCC 100848 genome assembly.</title>
        <authorList>
            <person name="Li X.Y."/>
            <person name="Fang X.M."/>
        </authorList>
    </citation>
    <scope>NUCLEOTIDE SEQUENCE [LARGE SCALE GENOMIC DNA]</scope>
    <source>
        <strain evidence="7 8">CPCC 100848</strain>
    </source>
</reference>
<dbReference type="Pfam" id="PF02653">
    <property type="entry name" value="BPD_transp_2"/>
    <property type="match status" value="1"/>
</dbReference>
<keyword evidence="2" id="KW-1003">Cell membrane</keyword>
<feature type="transmembrane region" description="Helical" evidence="6">
    <location>
        <begin position="305"/>
        <end position="324"/>
    </location>
</feature>
<evidence type="ECO:0000256" key="2">
    <source>
        <dbReference type="ARBA" id="ARBA00022475"/>
    </source>
</evidence>
<accession>A0ABU6J4L9</accession>
<evidence type="ECO:0000256" key="1">
    <source>
        <dbReference type="ARBA" id="ARBA00004651"/>
    </source>
</evidence>
<evidence type="ECO:0000256" key="6">
    <source>
        <dbReference type="SAM" id="Phobius"/>
    </source>
</evidence>
<dbReference type="PANTHER" id="PTHR30482:SF17">
    <property type="entry name" value="ABC TRANSPORTER ATP-BINDING PROTEIN"/>
    <property type="match status" value="1"/>
</dbReference>
<feature type="transmembrane region" description="Helical" evidence="6">
    <location>
        <begin position="45"/>
        <end position="67"/>
    </location>
</feature>
<feature type="transmembrane region" description="Helical" evidence="6">
    <location>
        <begin position="268"/>
        <end position="293"/>
    </location>
</feature>
<feature type="transmembrane region" description="Helical" evidence="6">
    <location>
        <begin position="99"/>
        <end position="121"/>
    </location>
</feature>
<feature type="transmembrane region" description="Helical" evidence="6">
    <location>
        <begin position="183"/>
        <end position="202"/>
    </location>
</feature>
<keyword evidence="3 6" id="KW-0812">Transmembrane</keyword>
<comment type="subcellular location">
    <subcellularLocation>
        <location evidence="1">Cell membrane</location>
        <topology evidence="1">Multi-pass membrane protein</topology>
    </subcellularLocation>
</comment>
<name>A0ABU6J4L9_9BURK</name>
<dbReference type="RefSeq" id="WP_326505079.1">
    <property type="nucleotide sequence ID" value="NZ_JAWIIV010000002.1"/>
</dbReference>